<keyword evidence="2" id="KW-1133">Transmembrane helix</keyword>
<name>X6PEH3_RETFI</name>
<comment type="caution">
    <text evidence="3">The sequence shown here is derived from an EMBL/GenBank/DDBJ whole genome shotgun (WGS) entry which is preliminary data.</text>
</comment>
<keyword evidence="2" id="KW-0812">Transmembrane</keyword>
<evidence type="ECO:0000313" key="3">
    <source>
        <dbReference type="EMBL" id="ETO36429.1"/>
    </source>
</evidence>
<dbReference type="AlphaFoldDB" id="X6PEH3"/>
<dbReference type="EMBL" id="ASPP01000687">
    <property type="protein sequence ID" value="ETO36429.1"/>
    <property type="molecule type" value="Genomic_DNA"/>
</dbReference>
<keyword evidence="2" id="KW-0472">Membrane</keyword>
<feature type="region of interest" description="Disordered" evidence="1">
    <location>
        <begin position="162"/>
        <end position="195"/>
    </location>
</feature>
<evidence type="ECO:0000256" key="2">
    <source>
        <dbReference type="SAM" id="Phobius"/>
    </source>
</evidence>
<evidence type="ECO:0000313" key="4">
    <source>
        <dbReference type="Proteomes" id="UP000023152"/>
    </source>
</evidence>
<sequence>MHVHKLSILQTSYTQYCLWGGFCLQTTAILVLVYLLVASSNTQLPTSEGMTATKAPEMIGQNELKMQSQEKTRENGNKKECNNGIFLLQHSYANDPTLHNPQKQRVVISLTAIPFEVEMLNDTILNPLFSYYHSPKGYWFDAIHLNIPYTVLRNFNVKSEEEEEEKKEEKARRENQLPKVNKNEHGDQSQTMTDYPDTHTLQQMFPQRHIIINRLFMDYGPMTRYIGPLRYERHPDTLILTFDVDSDMSFNQPNHLKHPVMTRNNFVHKDLRMLVYASKLQI</sequence>
<evidence type="ECO:0000256" key="1">
    <source>
        <dbReference type="SAM" id="MobiDB-lite"/>
    </source>
</evidence>
<accession>X6PEH3</accession>
<feature type="transmembrane region" description="Helical" evidence="2">
    <location>
        <begin position="16"/>
        <end position="37"/>
    </location>
</feature>
<organism evidence="3 4">
    <name type="scientific">Reticulomyxa filosa</name>
    <dbReference type="NCBI Taxonomy" id="46433"/>
    <lineage>
        <taxon>Eukaryota</taxon>
        <taxon>Sar</taxon>
        <taxon>Rhizaria</taxon>
        <taxon>Retaria</taxon>
        <taxon>Foraminifera</taxon>
        <taxon>Monothalamids</taxon>
        <taxon>Reticulomyxidae</taxon>
        <taxon>Reticulomyxa</taxon>
    </lineage>
</organism>
<feature type="compositionally biased region" description="Basic and acidic residues" evidence="1">
    <location>
        <begin position="167"/>
        <end position="187"/>
    </location>
</feature>
<proteinExistence type="predicted"/>
<protein>
    <submittedName>
        <fullName evidence="3">Uncharacterized protein</fullName>
    </submittedName>
</protein>
<dbReference type="Proteomes" id="UP000023152">
    <property type="component" value="Unassembled WGS sequence"/>
</dbReference>
<reference evidence="3 4" key="1">
    <citation type="journal article" date="2013" name="Curr. Biol.">
        <title>The Genome of the Foraminiferan Reticulomyxa filosa.</title>
        <authorList>
            <person name="Glockner G."/>
            <person name="Hulsmann N."/>
            <person name="Schleicher M."/>
            <person name="Noegel A.A."/>
            <person name="Eichinger L."/>
            <person name="Gallinger C."/>
            <person name="Pawlowski J."/>
            <person name="Sierra R."/>
            <person name="Euteneuer U."/>
            <person name="Pillet L."/>
            <person name="Moustafa A."/>
            <person name="Platzer M."/>
            <person name="Groth M."/>
            <person name="Szafranski K."/>
            <person name="Schliwa M."/>
        </authorList>
    </citation>
    <scope>NUCLEOTIDE SEQUENCE [LARGE SCALE GENOMIC DNA]</scope>
</reference>
<gene>
    <name evidence="3" type="ORF">RFI_00633</name>
</gene>
<keyword evidence="4" id="KW-1185">Reference proteome</keyword>